<gene>
    <name evidence="1" type="ORF">A8139_14730</name>
</gene>
<evidence type="ECO:0000313" key="2">
    <source>
        <dbReference type="Proteomes" id="UP000249898"/>
    </source>
</evidence>
<protein>
    <submittedName>
        <fullName evidence="1">Uncharacterized protein</fullName>
    </submittedName>
</protein>
<evidence type="ECO:0000313" key="1">
    <source>
        <dbReference type="EMBL" id="AWY01094.1"/>
    </source>
</evidence>
<dbReference type="EMBL" id="CP016181">
    <property type="protein sequence ID" value="AWY01094.1"/>
    <property type="molecule type" value="Genomic_DNA"/>
</dbReference>
<accession>A0A2Z4PVR7</accession>
<sequence>MKKQRSEIALDEHQVRSSIPLSHKQLSSLKALLNDISSGQYIAGHKLKRLKSDSDWLLARMGIAIRVLVLLDSQPLVVWVIRRQELERTTKAVKSHSKLKGERS</sequence>
<dbReference type="Proteomes" id="UP000249898">
    <property type="component" value="Chromosome"/>
</dbReference>
<organism evidence="1 2">
    <name type="scientific">Marinomonas primoryensis</name>
    <dbReference type="NCBI Taxonomy" id="178399"/>
    <lineage>
        <taxon>Bacteria</taxon>
        <taxon>Pseudomonadati</taxon>
        <taxon>Pseudomonadota</taxon>
        <taxon>Gammaproteobacteria</taxon>
        <taxon>Oceanospirillales</taxon>
        <taxon>Oceanospirillaceae</taxon>
        <taxon>Marinomonas</taxon>
    </lineage>
</organism>
<dbReference type="RefSeq" id="WP_112139320.1">
    <property type="nucleotide sequence ID" value="NZ_CP016181.1"/>
</dbReference>
<dbReference type="AlphaFoldDB" id="A0A2Z4PVR7"/>
<proteinExistence type="predicted"/>
<name>A0A2Z4PVR7_9GAMM</name>
<reference evidence="1 2" key="1">
    <citation type="submission" date="2016-06" db="EMBL/GenBank/DDBJ databases">
        <title>The sequenced genome of the ice-adhering bacterium Marinomonas primoryensis, from Antarctica.</title>
        <authorList>
            <person name="Graham L."/>
            <person name="Vance T.D.R."/>
            <person name="Davies P.L."/>
        </authorList>
    </citation>
    <scope>NUCLEOTIDE SEQUENCE [LARGE SCALE GENOMIC DNA]</scope>
    <source>
        <strain evidence="1 2">AceL</strain>
    </source>
</reference>